<evidence type="ECO:0000313" key="3">
    <source>
        <dbReference type="EMBL" id="CAK0744332.1"/>
    </source>
</evidence>
<dbReference type="Proteomes" id="UP001314263">
    <property type="component" value="Unassembled WGS sequence"/>
</dbReference>
<dbReference type="PANTHER" id="PTHR13061:SF50">
    <property type="entry name" value="GAMMA CARBONIC ANHYDRASE 1, MITOCHONDRIAL"/>
    <property type="match status" value="1"/>
</dbReference>
<dbReference type="InterPro" id="IPR011004">
    <property type="entry name" value="Trimer_LpxA-like_sf"/>
</dbReference>
<dbReference type="CDD" id="cd04645">
    <property type="entry name" value="LbH_gamma_CA_like"/>
    <property type="match status" value="1"/>
</dbReference>
<dbReference type="Pfam" id="PF14602">
    <property type="entry name" value="Hexapep_2"/>
    <property type="match status" value="1"/>
</dbReference>
<evidence type="ECO:0000256" key="2">
    <source>
        <dbReference type="ARBA" id="ARBA00034694"/>
    </source>
</evidence>
<gene>
    <name evidence="3" type="ORF">CVIRNUC_001539</name>
</gene>
<name>A0AAV1HXH0_9CHLO</name>
<accession>A0AAV1HXH0</accession>
<proteinExistence type="inferred from homology"/>
<dbReference type="Gene3D" id="2.160.10.10">
    <property type="entry name" value="Hexapeptide repeat proteins"/>
    <property type="match status" value="1"/>
</dbReference>
<evidence type="ECO:0000313" key="4">
    <source>
        <dbReference type="Proteomes" id="UP001314263"/>
    </source>
</evidence>
<dbReference type="GO" id="GO:0031966">
    <property type="term" value="C:mitochondrial membrane"/>
    <property type="evidence" value="ECO:0007669"/>
    <property type="project" value="UniProtKB-SubCell"/>
</dbReference>
<dbReference type="SUPFAM" id="SSF51161">
    <property type="entry name" value="Trimeric LpxA-like enzymes"/>
    <property type="match status" value="1"/>
</dbReference>
<dbReference type="EMBL" id="CAUYUE010000002">
    <property type="protein sequence ID" value="CAK0744332.1"/>
    <property type="molecule type" value="Genomic_DNA"/>
</dbReference>
<sequence length="216" mass="22457">MAGIMRRLGAMIRETGQALDRLGCRLQGSNAYLEDVYMHRTIQGVAGKLPSIGDGAFVAPSAAVIGDVSLGKGASIWYGTVLRGDEGSIRIGDRSNIQDNSTIQSNKSFLGEHNGSTSIGDSVTVGHGVFMDSVTIEDEALVGMGATLLQGVKVEKGAQIAAGAVVSPGTVVPAGEIWGGNPAKMLRALKPEEAAFISKSAQHYAELGAEHLKTIH</sequence>
<dbReference type="PANTHER" id="PTHR13061">
    <property type="entry name" value="DYNACTIN SUBUNIT P25"/>
    <property type="match status" value="1"/>
</dbReference>
<dbReference type="InterPro" id="IPR050484">
    <property type="entry name" value="Transf_Hexapept/Carb_Anhydrase"/>
</dbReference>
<dbReference type="InterPro" id="IPR001451">
    <property type="entry name" value="Hexapep"/>
</dbReference>
<keyword evidence="4" id="KW-1185">Reference proteome</keyword>
<evidence type="ECO:0000256" key="1">
    <source>
        <dbReference type="ARBA" id="ARBA00023595"/>
    </source>
</evidence>
<comment type="similarity">
    <text evidence="1">Belongs to the gamma-class carbonic anhydrase family.</text>
</comment>
<comment type="subcellular location">
    <subcellularLocation>
        <location evidence="2">Mitochondrion membrane</location>
        <topology evidence="2">Peripheral membrane protein</topology>
        <orientation evidence="2">Matrix side</orientation>
    </subcellularLocation>
</comment>
<comment type="caution">
    <text evidence="3">The sequence shown here is derived from an EMBL/GenBank/DDBJ whole genome shotgun (WGS) entry which is preliminary data.</text>
</comment>
<dbReference type="InterPro" id="IPR047324">
    <property type="entry name" value="LbH_gamma_CA-like"/>
</dbReference>
<reference evidence="3 4" key="1">
    <citation type="submission" date="2023-10" db="EMBL/GenBank/DDBJ databases">
        <authorList>
            <person name="Maclean D."/>
            <person name="Macfadyen A."/>
        </authorList>
    </citation>
    <scope>NUCLEOTIDE SEQUENCE [LARGE SCALE GENOMIC DNA]</scope>
</reference>
<dbReference type="AlphaFoldDB" id="A0AAV1HXH0"/>
<organism evidence="3 4">
    <name type="scientific">Coccomyxa viridis</name>
    <dbReference type="NCBI Taxonomy" id="1274662"/>
    <lineage>
        <taxon>Eukaryota</taxon>
        <taxon>Viridiplantae</taxon>
        <taxon>Chlorophyta</taxon>
        <taxon>core chlorophytes</taxon>
        <taxon>Trebouxiophyceae</taxon>
        <taxon>Trebouxiophyceae incertae sedis</taxon>
        <taxon>Coccomyxaceae</taxon>
        <taxon>Coccomyxa</taxon>
    </lineage>
</organism>
<protein>
    <submittedName>
        <fullName evidence="3">Uncharacterized protein</fullName>
    </submittedName>
</protein>